<sequence>MKGSIETADLVVVGAGWFGLAAAKTHLQVHPSSKMIVLEAESSVGGVWGNGRLYPTLKSNNMVGTYENPDFPMDEATWGVKPGQHIPAIVMHEYLTAFAKKFGVWERTRFNCRVESIEHGEKEGWKLTVGGGGEGMIVTKKLVLATGMTSHAFLPTFKGHDKFERPLFHIAEFFKHQETLETLKNVTVLGGTKSAWDAVYAYATHGVHVDWIIRESGHGTCWISPPYVTPFKKWLEKLIHTRLLTWMSPCIWGAADGYGTIRSCLHGTAIGRFFVDRFWAVLGADIVDLMKYDAHPETAKLKPWMEPFWTGNGLGILNYPTPFFDLLESGQAKVHITDIDRLEKGRVFLSSGESIETDAMLCATGWKHSSPMEFIPSSLEAELGLPTLRGSNIPRIQAESNFLTAKADDEILSMYPRLKTQPKGNPKLKPLPSSEDDAVRNEELTAMDLYRFMVPANPKFFAHRDIAFVGHLLTISTAIIAQIQGLWVTAYFDGKIMPSGDGTDLRYQARLHNRFGKWRYPHGWGGQIPDFVFDSVPYIDLLLKDLGLQNRRKGGWFEEITRPYGPEDYRGIVREWIAKEEKLTLYLYCR</sequence>
<dbReference type="GO" id="GO:0016491">
    <property type="term" value="F:oxidoreductase activity"/>
    <property type="evidence" value="ECO:0007669"/>
    <property type="project" value="UniProtKB-KW"/>
</dbReference>
<dbReference type="FunFam" id="3.50.50.60:FF:000258">
    <property type="entry name" value="Flavin-binding monooxygenase-like protein (AFU_orthologue AFUA_6G01900)"/>
    <property type="match status" value="1"/>
</dbReference>
<accession>A0AAD9WHB5</accession>
<keyword evidence="5" id="KW-1185">Reference proteome</keyword>
<evidence type="ECO:0000313" key="5">
    <source>
        <dbReference type="Proteomes" id="UP001285354"/>
    </source>
</evidence>
<gene>
    <name evidence="4" type="ORF">QTJ16_000326</name>
</gene>
<dbReference type="Gene3D" id="3.50.50.60">
    <property type="entry name" value="FAD/NAD(P)-binding domain"/>
    <property type="match status" value="1"/>
</dbReference>
<evidence type="ECO:0000313" key="4">
    <source>
        <dbReference type="EMBL" id="KAK2629506.1"/>
    </source>
</evidence>
<dbReference type="SUPFAM" id="SSF51905">
    <property type="entry name" value="FAD/NAD(P)-binding domain"/>
    <property type="match status" value="2"/>
</dbReference>
<name>A0AAD9WHB5_9HELO</name>
<dbReference type="Proteomes" id="UP001285354">
    <property type="component" value="Unassembled WGS sequence"/>
</dbReference>
<organism evidence="4 5">
    <name type="scientific">Diplocarpon rosae</name>
    <dbReference type="NCBI Taxonomy" id="946125"/>
    <lineage>
        <taxon>Eukaryota</taxon>
        <taxon>Fungi</taxon>
        <taxon>Dikarya</taxon>
        <taxon>Ascomycota</taxon>
        <taxon>Pezizomycotina</taxon>
        <taxon>Leotiomycetes</taxon>
        <taxon>Helotiales</taxon>
        <taxon>Drepanopezizaceae</taxon>
        <taxon>Diplocarpon</taxon>
    </lineage>
</organism>
<dbReference type="PANTHER" id="PTHR23023">
    <property type="entry name" value="DIMETHYLANILINE MONOOXYGENASE"/>
    <property type="match status" value="1"/>
</dbReference>
<reference evidence="4" key="1">
    <citation type="submission" date="2023-06" db="EMBL/GenBank/DDBJ databases">
        <title>Draft genome of Marssonina rosae.</title>
        <authorList>
            <person name="Cheng Q."/>
        </authorList>
    </citation>
    <scope>NUCLEOTIDE SEQUENCE</scope>
    <source>
        <strain evidence="4">R4</strain>
    </source>
</reference>
<dbReference type="AlphaFoldDB" id="A0AAD9WHB5"/>
<dbReference type="Pfam" id="PF13738">
    <property type="entry name" value="Pyr_redox_3"/>
    <property type="match status" value="1"/>
</dbReference>
<proteinExistence type="predicted"/>
<dbReference type="EMBL" id="JAUBYV010000001">
    <property type="protein sequence ID" value="KAK2629506.1"/>
    <property type="molecule type" value="Genomic_DNA"/>
</dbReference>
<keyword evidence="1" id="KW-0285">Flavoprotein</keyword>
<keyword evidence="2" id="KW-0274">FAD</keyword>
<evidence type="ECO:0000256" key="2">
    <source>
        <dbReference type="ARBA" id="ARBA00022827"/>
    </source>
</evidence>
<comment type="caution">
    <text evidence="4">The sequence shown here is derived from an EMBL/GenBank/DDBJ whole genome shotgun (WGS) entry which is preliminary data.</text>
</comment>
<evidence type="ECO:0000256" key="1">
    <source>
        <dbReference type="ARBA" id="ARBA00022630"/>
    </source>
</evidence>
<evidence type="ECO:0008006" key="6">
    <source>
        <dbReference type="Google" id="ProtNLM"/>
    </source>
</evidence>
<evidence type="ECO:0000256" key="3">
    <source>
        <dbReference type="ARBA" id="ARBA00023002"/>
    </source>
</evidence>
<dbReference type="InterPro" id="IPR050346">
    <property type="entry name" value="FMO-like"/>
</dbReference>
<protein>
    <recommendedName>
        <fullName evidence="6">FAD/NAD(P)-binding domain-containing protein</fullName>
    </recommendedName>
</protein>
<dbReference type="InterPro" id="IPR036188">
    <property type="entry name" value="FAD/NAD-bd_sf"/>
</dbReference>
<keyword evidence="3" id="KW-0560">Oxidoreductase</keyword>